<sequence length="331" mass="35892">MTTIEETTGKLPDLIDGIASAATALSEWSDADPAVTNDGSSTNYVDNGRVLQHSSSGLYVGLFLQNSRYARHEDDYNNANAGGIRVVHSSDWDTENNVPAGNTDVRSADPWSGDVGNNASASFTTYNTDTGEYNWTHGNANGSTQVYVLETGDGIGTLQETDVTYFGSVTNNWINFGAWNTKDGQNGRCGYYTAEYIQDKFWADGNQPFAAYAQSSTSRGSETALASFQVYYGRANNNTSYPYSAAGFDRPEWCVVNPDSADDTYFFRRGVMYQTSSQSIPVAYIKAIIGNDINEGGAHGDTIDHSGETYRALRQSGAGTDKTISAALRYE</sequence>
<organism evidence="1 2">
    <name type="scientific">Natrinema versiforme</name>
    <dbReference type="NCBI Taxonomy" id="88724"/>
    <lineage>
        <taxon>Archaea</taxon>
        <taxon>Methanobacteriati</taxon>
        <taxon>Methanobacteriota</taxon>
        <taxon>Stenosarchaea group</taxon>
        <taxon>Halobacteria</taxon>
        <taxon>Halobacteriales</taxon>
        <taxon>Natrialbaceae</taxon>
        <taxon>Natrinema</taxon>
    </lineage>
</organism>
<dbReference type="GeneID" id="40266416"/>
<evidence type="ECO:0000313" key="2">
    <source>
        <dbReference type="Proteomes" id="UP000302218"/>
    </source>
</evidence>
<name>A0A4P8WIW8_9EURY</name>
<reference evidence="2" key="1">
    <citation type="submission" date="2019-05" db="EMBL/GenBank/DDBJ databases">
        <title>Genome sequence and methylation pattern of the halophilic Archaeon Natrinema versiforme BOL5-4.</title>
        <authorList>
            <person name="DasSarma P."/>
            <person name="Anton B.P."/>
            <person name="DasSarma S.L."/>
            <person name="Martinez F.L."/>
            <person name="Guzman D."/>
            <person name="Roberts R.J."/>
            <person name="DasSarma S."/>
        </authorList>
    </citation>
    <scope>NUCLEOTIDE SEQUENCE [LARGE SCALE GENOMIC DNA]</scope>
    <source>
        <strain evidence="2">BOL5-4</strain>
    </source>
</reference>
<evidence type="ECO:0000313" key="1">
    <source>
        <dbReference type="EMBL" id="QCS43417.1"/>
    </source>
</evidence>
<dbReference type="RefSeq" id="WP_138245875.1">
    <property type="nucleotide sequence ID" value="NZ_CP040330.1"/>
</dbReference>
<gene>
    <name evidence="1" type="ORF">FEJ81_14045</name>
</gene>
<accession>A0A4P8WIW8</accession>
<dbReference type="KEGG" id="nvr:FEJ81_14045"/>
<dbReference type="EMBL" id="CP040330">
    <property type="protein sequence ID" value="QCS43417.1"/>
    <property type="molecule type" value="Genomic_DNA"/>
</dbReference>
<proteinExistence type="predicted"/>
<dbReference type="Proteomes" id="UP000302218">
    <property type="component" value="Chromosome"/>
</dbReference>
<protein>
    <submittedName>
        <fullName evidence="1">Uncharacterized protein</fullName>
    </submittedName>
</protein>
<dbReference type="AlphaFoldDB" id="A0A4P8WIW8"/>
<dbReference type="OrthoDB" id="205246at2157"/>